<evidence type="ECO:0000313" key="4">
    <source>
        <dbReference type="Proteomes" id="UP000435112"/>
    </source>
</evidence>
<dbReference type="AlphaFoldDB" id="A0A6A3J2N4"/>
<name>A0A6A3J2N4_9STRA</name>
<dbReference type="EMBL" id="QXFT01002904">
    <property type="protein sequence ID" value="KAE9291685.1"/>
    <property type="molecule type" value="Genomic_DNA"/>
</dbReference>
<evidence type="ECO:0000313" key="2">
    <source>
        <dbReference type="EMBL" id="KAE9291685.1"/>
    </source>
</evidence>
<proteinExistence type="predicted"/>
<reference evidence="1 4" key="1">
    <citation type="submission" date="2018-09" db="EMBL/GenBank/DDBJ databases">
        <title>Genomic investigation of the strawberry pathogen Phytophthora fragariae indicates pathogenicity is determined by transcriptional variation in three key races.</title>
        <authorList>
            <person name="Adams T.M."/>
            <person name="Armitage A.D."/>
            <person name="Sobczyk M.K."/>
            <person name="Bates H.J."/>
            <person name="Dunwell J.M."/>
            <person name="Nellist C.F."/>
            <person name="Harrison R.J."/>
        </authorList>
    </citation>
    <scope>NUCLEOTIDE SEQUENCE [LARGE SCALE GENOMIC DNA]</scope>
    <source>
        <strain evidence="1 4">SCRP324</strain>
        <strain evidence="2 3">SCRP333</strain>
    </source>
</reference>
<organism evidence="1 4">
    <name type="scientific">Phytophthora rubi</name>
    <dbReference type="NCBI Taxonomy" id="129364"/>
    <lineage>
        <taxon>Eukaryota</taxon>
        <taxon>Sar</taxon>
        <taxon>Stramenopiles</taxon>
        <taxon>Oomycota</taxon>
        <taxon>Peronosporomycetes</taxon>
        <taxon>Peronosporales</taxon>
        <taxon>Peronosporaceae</taxon>
        <taxon>Phytophthora</taxon>
    </lineage>
</organism>
<comment type="caution">
    <text evidence="1">The sequence shown here is derived from an EMBL/GenBank/DDBJ whole genome shotgun (WGS) entry which is preliminary data.</text>
</comment>
<dbReference type="Proteomes" id="UP000434957">
    <property type="component" value="Unassembled WGS sequence"/>
</dbReference>
<evidence type="ECO:0000313" key="1">
    <source>
        <dbReference type="EMBL" id="KAE8988167.1"/>
    </source>
</evidence>
<evidence type="ECO:0000313" key="3">
    <source>
        <dbReference type="Proteomes" id="UP000434957"/>
    </source>
</evidence>
<gene>
    <name evidence="1" type="ORF">PR002_g21843</name>
    <name evidence="2" type="ORF">PR003_g24967</name>
</gene>
<protein>
    <submittedName>
        <fullName evidence="1">Uncharacterized protein</fullName>
    </submittedName>
</protein>
<keyword evidence="3" id="KW-1185">Reference proteome</keyword>
<accession>A0A6A3J2N4</accession>
<dbReference type="OrthoDB" id="111552at2759"/>
<dbReference type="EMBL" id="QXFU01002263">
    <property type="protein sequence ID" value="KAE8988167.1"/>
    <property type="molecule type" value="Genomic_DNA"/>
</dbReference>
<dbReference type="Proteomes" id="UP000435112">
    <property type="component" value="Unassembled WGS sequence"/>
</dbReference>
<sequence>MMLQFPPAHSRIGRWYPDLQHTTLQAALDDIDAQEPWRRFFRSPLTLAELEANVRCRVTRAHPAYRVPRLAGKFIPQV</sequence>